<dbReference type="InterPro" id="IPR012337">
    <property type="entry name" value="RNaseH-like_sf"/>
</dbReference>
<dbReference type="InterPro" id="IPR002156">
    <property type="entry name" value="RNaseH_domain"/>
</dbReference>
<evidence type="ECO:0000313" key="3">
    <source>
        <dbReference type="Proteomes" id="UP000541444"/>
    </source>
</evidence>
<dbReference type="GO" id="GO:0003676">
    <property type="term" value="F:nucleic acid binding"/>
    <property type="evidence" value="ECO:0007669"/>
    <property type="project" value="InterPro"/>
</dbReference>
<reference evidence="2 3" key="1">
    <citation type="journal article" date="2020" name="IScience">
        <title>Genome Sequencing of the Endangered Kingdonia uniflora (Circaeasteraceae, Ranunculales) Reveals Potential Mechanisms of Evolutionary Specialization.</title>
        <authorList>
            <person name="Sun Y."/>
            <person name="Deng T."/>
            <person name="Zhang A."/>
            <person name="Moore M.J."/>
            <person name="Landis J.B."/>
            <person name="Lin N."/>
            <person name="Zhang H."/>
            <person name="Zhang X."/>
            <person name="Huang J."/>
            <person name="Zhang X."/>
            <person name="Sun H."/>
            <person name="Wang H."/>
        </authorList>
    </citation>
    <scope>NUCLEOTIDE SEQUENCE [LARGE SCALE GENOMIC DNA]</scope>
    <source>
        <strain evidence="2">TB1705</strain>
        <tissue evidence="2">Leaf</tissue>
    </source>
</reference>
<name>A0A7J7MQL6_9MAGN</name>
<dbReference type="Gene3D" id="3.30.420.10">
    <property type="entry name" value="Ribonuclease H-like superfamily/Ribonuclease H"/>
    <property type="match status" value="1"/>
</dbReference>
<proteinExistence type="predicted"/>
<comment type="caution">
    <text evidence="2">The sequence shown here is derived from an EMBL/GenBank/DDBJ whole genome shotgun (WGS) entry which is preliminary data.</text>
</comment>
<dbReference type="InterPro" id="IPR036397">
    <property type="entry name" value="RNaseH_sf"/>
</dbReference>
<accession>A0A7J7MQL6</accession>
<dbReference type="EMBL" id="JACGCM010001281">
    <property type="protein sequence ID" value="KAF6157117.1"/>
    <property type="molecule type" value="Genomic_DNA"/>
</dbReference>
<feature type="domain" description="RNase H type-1" evidence="1">
    <location>
        <begin position="170"/>
        <end position="240"/>
    </location>
</feature>
<dbReference type="Pfam" id="PF13966">
    <property type="entry name" value="zf-RVT"/>
    <property type="match status" value="1"/>
</dbReference>
<dbReference type="GO" id="GO:0004523">
    <property type="term" value="F:RNA-DNA hybrid ribonuclease activity"/>
    <property type="evidence" value="ECO:0007669"/>
    <property type="project" value="InterPro"/>
</dbReference>
<sequence>MWGGWRLCNNTISTDENAKKKGISMASRCWLCEAHEESVQHIFWNCKVSSELWQWSMNLFKINIQTLDFKNMIKAGDTKSFYIKDLWVSTVLGGTKLIWFARNRKIHDNGSIDIDKEKRKGLSNIQNAAFLSSDCMNNNQEDLSTIHGLRVPVHPRKVTLIKSCYWGLSSVGEVKINTDGASKGNPGKGGVGYFIRNCEGSARSAGAKGLGITTSFIADCQAIIQGVKGSASNGWLVASG</sequence>
<dbReference type="PROSITE" id="PS50879">
    <property type="entry name" value="RNASE_H_1"/>
    <property type="match status" value="1"/>
</dbReference>
<dbReference type="Pfam" id="PF13456">
    <property type="entry name" value="RVT_3"/>
    <property type="match status" value="1"/>
</dbReference>
<dbReference type="InterPro" id="IPR044730">
    <property type="entry name" value="RNase_H-like_dom_plant"/>
</dbReference>
<dbReference type="CDD" id="cd06222">
    <property type="entry name" value="RNase_H_like"/>
    <property type="match status" value="1"/>
</dbReference>
<gene>
    <name evidence="2" type="ORF">GIB67_041578</name>
</gene>
<dbReference type="SUPFAM" id="SSF53098">
    <property type="entry name" value="Ribonuclease H-like"/>
    <property type="match status" value="1"/>
</dbReference>
<dbReference type="InterPro" id="IPR026960">
    <property type="entry name" value="RVT-Znf"/>
</dbReference>
<evidence type="ECO:0000259" key="1">
    <source>
        <dbReference type="PROSITE" id="PS50879"/>
    </source>
</evidence>
<protein>
    <recommendedName>
        <fullName evidence="1">RNase H type-1 domain-containing protein</fullName>
    </recommendedName>
</protein>
<organism evidence="2 3">
    <name type="scientific">Kingdonia uniflora</name>
    <dbReference type="NCBI Taxonomy" id="39325"/>
    <lineage>
        <taxon>Eukaryota</taxon>
        <taxon>Viridiplantae</taxon>
        <taxon>Streptophyta</taxon>
        <taxon>Embryophyta</taxon>
        <taxon>Tracheophyta</taxon>
        <taxon>Spermatophyta</taxon>
        <taxon>Magnoliopsida</taxon>
        <taxon>Ranunculales</taxon>
        <taxon>Circaeasteraceae</taxon>
        <taxon>Kingdonia</taxon>
    </lineage>
</organism>
<dbReference type="OrthoDB" id="1938430at2759"/>
<evidence type="ECO:0000313" key="2">
    <source>
        <dbReference type="EMBL" id="KAF6157117.1"/>
    </source>
</evidence>
<keyword evidence="3" id="KW-1185">Reference proteome</keyword>
<dbReference type="AlphaFoldDB" id="A0A7J7MQL6"/>
<dbReference type="Proteomes" id="UP000541444">
    <property type="component" value="Unassembled WGS sequence"/>
</dbReference>